<dbReference type="Gramene" id="TVU40469">
    <property type="protein sequence ID" value="TVU40469"/>
    <property type="gene ID" value="EJB05_13935"/>
</dbReference>
<evidence type="ECO:0000259" key="4">
    <source>
        <dbReference type="Pfam" id="PF24758"/>
    </source>
</evidence>
<dbReference type="InterPro" id="IPR055411">
    <property type="entry name" value="LRR_FXL15/At3g58940/PEG3-like"/>
</dbReference>
<evidence type="ECO:0000313" key="6">
    <source>
        <dbReference type="Proteomes" id="UP000324897"/>
    </source>
</evidence>
<accession>A0A5J9VW60</accession>
<reference evidence="5 6" key="1">
    <citation type="journal article" date="2019" name="Sci. Rep.">
        <title>A high-quality genome of Eragrostis curvula grass provides insights into Poaceae evolution and supports new strategies to enhance forage quality.</title>
        <authorList>
            <person name="Carballo J."/>
            <person name="Santos B.A.C.M."/>
            <person name="Zappacosta D."/>
            <person name="Garbus I."/>
            <person name="Selva J.P."/>
            <person name="Gallo C.A."/>
            <person name="Diaz A."/>
            <person name="Albertini E."/>
            <person name="Caccamo M."/>
            <person name="Echenique V."/>
        </authorList>
    </citation>
    <scope>NUCLEOTIDE SEQUENCE [LARGE SCALE GENOMIC DNA]</scope>
    <source>
        <strain evidence="6">cv. Victoria</strain>
        <tissue evidence="5">Leaf</tissue>
    </source>
</reference>
<dbReference type="PANTHER" id="PTHR34965:SF1">
    <property type="entry name" value="OS07G0118300 PROTEIN"/>
    <property type="match status" value="1"/>
</dbReference>
<keyword evidence="3" id="KW-1133">Transmembrane helix</keyword>
<feature type="transmembrane region" description="Helical" evidence="3">
    <location>
        <begin position="70"/>
        <end position="89"/>
    </location>
</feature>
<feature type="domain" description="F-box/LRR-repeat protein 15/At3g58940/PEG3-like LRR" evidence="4">
    <location>
        <begin position="269"/>
        <end position="394"/>
    </location>
</feature>
<comment type="caution">
    <text evidence="5">The sequence shown here is derived from an EMBL/GenBank/DDBJ whole genome shotgun (WGS) entry which is preliminary data.</text>
</comment>
<feature type="domain" description="F-box/LRR-repeat protein 15/At3g58940/PEG3-like LRR" evidence="4">
    <location>
        <begin position="590"/>
        <end position="730"/>
    </location>
</feature>
<feature type="transmembrane region" description="Helical" evidence="3">
    <location>
        <begin position="34"/>
        <end position="58"/>
    </location>
</feature>
<protein>
    <recommendedName>
        <fullName evidence="4">F-box/LRR-repeat protein 15/At3g58940/PEG3-like LRR domain-containing protein</fullName>
    </recommendedName>
</protein>
<feature type="transmembrane region" description="Helical" evidence="3">
    <location>
        <begin position="198"/>
        <end position="219"/>
    </location>
</feature>
<evidence type="ECO:0000256" key="2">
    <source>
        <dbReference type="SAM" id="MobiDB-lite"/>
    </source>
</evidence>
<dbReference type="EMBL" id="RWGY01000007">
    <property type="protein sequence ID" value="TVU40469.1"/>
    <property type="molecule type" value="Genomic_DNA"/>
</dbReference>
<evidence type="ECO:0000256" key="1">
    <source>
        <dbReference type="SAM" id="Coils"/>
    </source>
</evidence>
<dbReference type="Proteomes" id="UP000324897">
    <property type="component" value="Chromosome 4"/>
</dbReference>
<feature type="coiled-coil region" evidence="1">
    <location>
        <begin position="164"/>
        <end position="191"/>
    </location>
</feature>
<evidence type="ECO:0000256" key="3">
    <source>
        <dbReference type="SAM" id="Phobius"/>
    </source>
</evidence>
<proteinExistence type="predicted"/>
<feature type="transmembrane region" description="Helical" evidence="3">
    <location>
        <begin position="138"/>
        <end position="160"/>
    </location>
</feature>
<gene>
    <name evidence="5" type="ORF">EJB05_13935</name>
</gene>
<keyword evidence="6" id="KW-1185">Reference proteome</keyword>
<evidence type="ECO:0000313" key="5">
    <source>
        <dbReference type="EMBL" id="TVU40469.1"/>
    </source>
</evidence>
<organism evidence="5 6">
    <name type="scientific">Eragrostis curvula</name>
    <name type="common">weeping love grass</name>
    <dbReference type="NCBI Taxonomy" id="38414"/>
    <lineage>
        <taxon>Eukaryota</taxon>
        <taxon>Viridiplantae</taxon>
        <taxon>Streptophyta</taxon>
        <taxon>Embryophyta</taxon>
        <taxon>Tracheophyta</taxon>
        <taxon>Spermatophyta</taxon>
        <taxon>Magnoliopsida</taxon>
        <taxon>Liliopsida</taxon>
        <taxon>Poales</taxon>
        <taxon>Poaceae</taxon>
        <taxon>PACMAD clade</taxon>
        <taxon>Chloridoideae</taxon>
        <taxon>Eragrostideae</taxon>
        <taxon>Eragrostidinae</taxon>
        <taxon>Eragrostis</taxon>
    </lineage>
</organism>
<feature type="compositionally biased region" description="Low complexity" evidence="2">
    <location>
        <begin position="1"/>
        <end position="19"/>
    </location>
</feature>
<dbReference type="PANTHER" id="PTHR34965">
    <property type="entry name" value="OS07G0118300 PROTEIN"/>
    <property type="match status" value="1"/>
</dbReference>
<keyword evidence="3" id="KW-0472">Membrane</keyword>
<name>A0A5J9VW60_9POAL</name>
<dbReference type="OrthoDB" id="206313at2759"/>
<sequence>MSNGPPAGGSASSSQAPGGETLRPRRQRGGSDPLLIVCRCFSVVTAATALLCVAVNVLSAVQSFRAGIDIFGGIFRCYAVVFSLFVGVIETEWGFIIQFWKIFEYWPARGMLQIFVAVMTKAYPSIQRNDLILLQEIASYMLLACGAVYIISGILCLGVLKRSKEQKATSREQAAKDLKELEKRREELQALIVSNMSIAYFCGIVSSLVPLCLFAPFIWVPSGCGFLISEHCVDQSYGNLFQSDCSMCDVGHEEEEEEEVEGAIPLPCFGNATAIYLDLGFSALTLPSSGTFTRLTDLRLVHVRFQGTCELGDIVSSPRCPCLRKLRIRQVHGVARLTVHSDSLLEIDLWSLYGLQHLNIDAPVLNQLALKYCFVRRNQGQPVANISAPQLLSVTWMDVYDPSYVHLGNLGQLQQLCPDMFLVYGQHPNGHNREVLWLLQRFQVIHSLDIALGYPQGDIDNFQYLMENITHLPHVTFLTLHMANEGHGFGASSFHVLRLCTGIRKLSLVLHPTRDSKAGSLAASALQLVWALKMQADDDWLLTPALRRILVVTTHDAPDSVAAWLPLAARRLSGALLYHNLQEEEEEEEEEVVHGAIPLPCFGNATVIHLYLGFSAFTLPSSGTFTRLTDLRLVHVRFQGTCELGDIVSSPRCPCLRKLHIQEARELARLTVHSESLLELDLYSLNGLQQLNIDVPVLNELTLYNCFTQNQSIPVANISAPQLISLIWLDAYDPSYVHLGNFGQLQVLSPNYIWVYGHHHNGCNREVQRFLQHFQVIHSLHVVLEYPKGDIGNFQYLMEDITHLPHVTLLTLHVMNEGHALGASSFHVLRLCTGISRLSLVLQTSPNLEVKLCLKQLRN</sequence>
<dbReference type="Pfam" id="PF24758">
    <property type="entry name" value="LRR_At5g56370"/>
    <property type="match status" value="2"/>
</dbReference>
<keyword evidence="3" id="KW-0812">Transmembrane</keyword>
<keyword evidence="1" id="KW-0175">Coiled coil</keyword>
<dbReference type="SUPFAM" id="SSF52047">
    <property type="entry name" value="RNI-like"/>
    <property type="match status" value="1"/>
</dbReference>
<dbReference type="AlphaFoldDB" id="A0A5J9VW60"/>
<feature type="region of interest" description="Disordered" evidence="2">
    <location>
        <begin position="1"/>
        <end position="27"/>
    </location>
</feature>